<name>A0A7X4KAX7_9BURK</name>
<keyword evidence="6" id="KW-1185">Reference proteome</keyword>
<dbReference type="RefSeq" id="WP_161013236.1">
    <property type="nucleotide sequence ID" value="NZ_WWCK01000002.1"/>
</dbReference>
<protein>
    <submittedName>
        <fullName evidence="5">Response regulator</fullName>
    </submittedName>
</protein>
<gene>
    <name evidence="5" type="ORF">GTP45_07565</name>
</gene>
<dbReference type="GO" id="GO:0003723">
    <property type="term" value="F:RNA binding"/>
    <property type="evidence" value="ECO:0007669"/>
    <property type="project" value="InterPro"/>
</dbReference>
<proteinExistence type="predicted"/>
<sequence>MNHAADRLPAAPLVLLVDDDPMILGLLARTLEAAGLRVRLASSGAQALASLDDAALPELAVLDITMPDMSGLELAAQLHGVPHMFLSANDEQQVVEQAARSGAVGFLRKPIDLAQLLPAVRAGLARGAEIRSLRAEEQRLGQALREGRETGMAIGLLMERHRLDQVSALNLLREHARSSQRRLNDVARELLAAADTLNTLGGAPRK</sequence>
<dbReference type="EMBL" id="WWCK01000002">
    <property type="protein sequence ID" value="MYM66684.1"/>
    <property type="molecule type" value="Genomic_DNA"/>
</dbReference>
<dbReference type="PROSITE" id="PS50921">
    <property type="entry name" value="ANTAR"/>
    <property type="match status" value="1"/>
</dbReference>
<dbReference type="PANTHER" id="PTHR44591:SF3">
    <property type="entry name" value="RESPONSE REGULATORY DOMAIN-CONTAINING PROTEIN"/>
    <property type="match status" value="1"/>
</dbReference>
<dbReference type="Pfam" id="PF03861">
    <property type="entry name" value="ANTAR"/>
    <property type="match status" value="1"/>
</dbReference>
<dbReference type="Gene3D" id="3.40.50.2300">
    <property type="match status" value="1"/>
</dbReference>
<accession>A0A7X4KAX7</accession>
<evidence type="ECO:0000313" key="6">
    <source>
        <dbReference type="Proteomes" id="UP000450012"/>
    </source>
</evidence>
<organism evidence="5 6">
    <name type="scientific">Duganella rivi</name>
    <dbReference type="NCBI Taxonomy" id="2666083"/>
    <lineage>
        <taxon>Bacteria</taxon>
        <taxon>Pseudomonadati</taxon>
        <taxon>Pseudomonadota</taxon>
        <taxon>Betaproteobacteria</taxon>
        <taxon>Burkholderiales</taxon>
        <taxon>Oxalobacteraceae</taxon>
        <taxon>Telluria group</taxon>
        <taxon>Duganella</taxon>
    </lineage>
</organism>
<dbReference type="GO" id="GO:0000160">
    <property type="term" value="P:phosphorelay signal transduction system"/>
    <property type="evidence" value="ECO:0007669"/>
    <property type="project" value="InterPro"/>
</dbReference>
<dbReference type="InterPro" id="IPR001789">
    <property type="entry name" value="Sig_transdc_resp-reg_receiver"/>
</dbReference>
<dbReference type="InterPro" id="IPR005561">
    <property type="entry name" value="ANTAR"/>
</dbReference>
<dbReference type="PROSITE" id="PS50110">
    <property type="entry name" value="RESPONSE_REGULATORY"/>
    <property type="match status" value="1"/>
</dbReference>
<dbReference type="InterPro" id="IPR050595">
    <property type="entry name" value="Bact_response_regulator"/>
</dbReference>
<dbReference type="SMART" id="SM01012">
    <property type="entry name" value="ANTAR"/>
    <property type="match status" value="1"/>
</dbReference>
<dbReference type="SMART" id="SM00448">
    <property type="entry name" value="REC"/>
    <property type="match status" value="1"/>
</dbReference>
<reference evidence="5 6" key="1">
    <citation type="submission" date="2019-12" db="EMBL/GenBank/DDBJ databases">
        <title>Novel species isolated from a subtropical stream in China.</title>
        <authorList>
            <person name="Lu H."/>
        </authorList>
    </citation>
    <scope>NUCLEOTIDE SEQUENCE [LARGE SCALE GENOMIC DNA]</scope>
    <source>
        <strain evidence="5 6">FT55W</strain>
    </source>
</reference>
<keyword evidence="1 2" id="KW-0597">Phosphoprotein</keyword>
<dbReference type="Proteomes" id="UP000450012">
    <property type="component" value="Unassembled WGS sequence"/>
</dbReference>
<evidence type="ECO:0000259" key="4">
    <source>
        <dbReference type="PROSITE" id="PS50921"/>
    </source>
</evidence>
<dbReference type="InterPro" id="IPR036388">
    <property type="entry name" value="WH-like_DNA-bd_sf"/>
</dbReference>
<evidence type="ECO:0000259" key="3">
    <source>
        <dbReference type="PROSITE" id="PS50110"/>
    </source>
</evidence>
<feature type="domain" description="Response regulatory" evidence="3">
    <location>
        <begin position="13"/>
        <end position="124"/>
    </location>
</feature>
<evidence type="ECO:0000256" key="2">
    <source>
        <dbReference type="PROSITE-ProRule" id="PRU00169"/>
    </source>
</evidence>
<dbReference type="InterPro" id="IPR008327">
    <property type="entry name" value="Sig_transdc_resp-reg_antiterm"/>
</dbReference>
<dbReference type="SUPFAM" id="SSF52172">
    <property type="entry name" value="CheY-like"/>
    <property type="match status" value="1"/>
</dbReference>
<evidence type="ECO:0000313" key="5">
    <source>
        <dbReference type="EMBL" id="MYM66684.1"/>
    </source>
</evidence>
<dbReference type="AlphaFoldDB" id="A0A7X4KAX7"/>
<dbReference type="InterPro" id="IPR011006">
    <property type="entry name" value="CheY-like_superfamily"/>
</dbReference>
<evidence type="ECO:0000256" key="1">
    <source>
        <dbReference type="ARBA" id="ARBA00022553"/>
    </source>
</evidence>
<dbReference type="Pfam" id="PF00072">
    <property type="entry name" value="Response_reg"/>
    <property type="match status" value="1"/>
</dbReference>
<comment type="caution">
    <text evidence="5">The sequence shown here is derived from an EMBL/GenBank/DDBJ whole genome shotgun (WGS) entry which is preliminary data.</text>
</comment>
<feature type="modified residue" description="4-aspartylphosphate" evidence="2">
    <location>
        <position position="63"/>
    </location>
</feature>
<dbReference type="PANTHER" id="PTHR44591">
    <property type="entry name" value="STRESS RESPONSE REGULATOR PROTEIN 1"/>
    <property type="match status" value="1"/>
</dbReference>
<dbReference type="Gene3D" id="1.10.10.10">
    <property type="entry name" value="Winged helix-like DNA-binding domain superfamily/Winged helix DNA-binding domain"/>
    <property type="match status" value="1"/>
</dbReference>
<feature type="domain" description="ANTAR" evidence="4">
    <location>
        <begin position="130"/>
        <end position="191"/>
    </location>
</feature>
<dbReference type="PIRSF" id="PIRSF036382">
    <property type="entry name" value="RR_antiterm"/>
    <property type="match status" value="1"/>
</dbReference>